<dbReference type="Pfam" id="PF00078">
    <property type="entry name" value="RVT_1"/>
    <property type="match status" value="1"/>
</dbReference>
<organism evidence="2 3">
    <name type="scientific">Pleurodeles waltl</name>
    <name type="common">Iberian ribbed newt</name>
    <dbReference type="NCBI Taxonomy" id="8319"/>
    <lineage>
        <taxon>Eukaryota</taxon>
        <taxon>Metazoa</taxon>
        <taxon>Chordata</taxon>
        <taxon>Craniata</taxon>
        <taxon>Vertebrata</taxon>
        <taxon>Euteleostomi</taxon>
        <taxon>Amphibia</taxon>
        <taxon>Batrachia</taxon>
        <taxon>Caudata</taxon>
        <taxon>Salamandroidea</taxon>
        <taxon>Salamandridae</taxon>
        <taxon>Pleurodelinae</taxon>
        <taxon>Pleurodeles</taxon>
    </lineage>
</organism>
<evidence type="ECO:0000313" key="2">
    <source>
        <dbReference type="EMBL" id="KAJ1143384.1"/>
    </source>
</evidence>
<dbReference type="InterPro" id="IPR000477">
    <property type="entry name" value="RT_dom"/>
</dbReference>
<evidence type="ECO:0000259" key="1">
    <source>
        <dbReference type="Pfam" id="PF00078"/>
    </source>
</evidence>
<reference evidence="2" key="1">
    <citation type="journal article" date="2022" name="bioRxiv">
        <title>Sequencing and chromosome-scale assembly of the giantPleurodeles waltlgenome.</title>
        <authorList>
            <person name="Brown T."/>
            <person name="Elewa A."/>
            <person name="Iarovenko S."/>
            <person name="Subramanian E."/>
            <person name="Araus A.J."/>
            <person name="Petzold A."/>
            <person name="Susuki M."/>
            <person name="Suzuki K.-i.T."/>
            <person name="Hayashi T."/>
            <person name="Toyoda A."/>
            <person name="Oliveira C."/>
            <person name="Osipova E."/>
            <person name="Leigh N.D."/>
            <person name="Simon A."/>
            <person name="Yun M.H."/>
        </authorList>
    </citation>
    <scope>NUCLEOTIDE SEQUENCE</scope>
    <source>
        <strain evidence="2">20211129_DDA</strain>
        <tissue evidence="2">Liver</tissue>
    </source>
</reference>
<keyword evidence="3" id="KW-1185">Reference proteome</keyword>
<dbReference type="AlphaFoldDB" id="A0AAV7QSB6"/>
<sequence>MGTHIGYAGTYQIWGVQFSTTVLGQTLTGMEKGNGRHAIDWLTRRVFRPISVIDTTQKVFYRVVLGENHEWTEDKKILSTPQAKFRKKTSTVDQASRFLALFQKKVLFGKGQLHVAFVDLKPAFHLVPRQKLWQVLRASGCP</sequence>
<dbReference type="EMBL" id="JANPWB010000010">
    <property type="protein sequence ID" value="KAJ1143384.1"/>
    <property type="molecule type" value="Genomic_DNA"/>
</dbReference>
<comment type="caution">
    <text evidence="2">The sequence shown here is derived from an EMBL/GenBank/DDBJ whole genome shotgun (WGS) entry which is preliminary data.</text>
</comment>
<name>A0AAV7QSB6_PLEWA</name>
<feature type="domain" description="Reverse transcriptase" evidence="1">
    <location>
        <begin position="47"/>
        <end position="142"/>
    </location>
</feature>
<dbReference type="Proteomes" id="UP001066276">
    <property type="component" value="Chromosome 6"/>
</dbReference>
<gene>
    <name evidence="2" type="ORF">NDU88_009693</name>
</gene>
<evidence type="ECO:0000313" key="3">
    <source>
        <dbReference type="Proteomes" id="UP001066276"/>
    </source>
</evidence>
<accession>A0AAV7QSB6</accession>
<protein>
    <recommendedName>
        <fullName evidence="1">Reverse transcriptase domain-containing protein</fullName>
    </recommendedName>
</protein>
<proteinExistence type="predicted"/>